<evidence type="ECO:0000313" key="1">
    <source>
        <dbReference type="EMBL" id="PSL07253.1"/>
    </source>
</evidence>
<comment type="caution">
    <text evidence="1">The sequence shown here is derived from an EMBL/GenBank/DDBJ whole genome shotgun (WGS) entry which is preliminary data.</text>
</comment>
<sequence length="67" mass="7825">MDEKGPSIVEILYKNTGMQLEDWISMIKVLNFDNQDEMVKFLTEHEGLTNKTARFIAFKAMRSIKTK</sequence>
<organism evidence="1 2">
    <name type="scientific">Cecembia rubra</name>
    <dbReference type="NCBI Taxonomy" id="1485585"/>
    <lineage>
        <taxon>Bacteria</taxon>
        <taxon>Pseudomonadati</taxon>
        <taxon>Bacteroidota</taxon>
        <taxon>Cytophagia</taxon>
        <taxon>Cytophagales</taxon>
        <taxon>Cyclobacteriaceae</taxon>
        <taxon>Cecembia</taxon>
    </lineage>
</organism>
<reference evidence="1 2" key="1">
    <citation type="submission" date="2018-03" db="EMBL/GenBank/DDBJ databases">
        <title>Genomic Encyclopedia of Archaeal and Bacterial Type Strains, Phase II (KMG-II): from individual species to whole genera.</title>
        <authorList>
            <person name="Goeker M."/>
        </authorList>
    </citation>
    <scope>NUCLEOTIDE SEQUENCE [LARGE SCALE GENOMIC DNA]</scope>
    <source>
        <strain evidence="1 2">DSM 28057</strain>
    </source>
</reference>
<dbReference type="EMBL" id="PYGF01000001">
    <property type="protein sequence ID" value="PSL07253.1"/>
    <property type="molecule type" value="Genomic_DNA"/>
</dbReference>
<dbReference type="Proteomes" id="UP000240708">
    <property type="component" value="Unassembled WGS sequence"/>
</dbReference>
<proteinExistence type="predicted"/>
<evidence type="ECO:0000313" key="2">
    <source>
        <dbReference type="Proteomes" id="UP000240708"/>
    </source>
</evidence>
<dbReference type="AlphaFoldDB" id="A0A2P8ECQ8"/>
<accession>A0A2P8ECQ8</accession>
<dbReference type="RefSeq" id="WP_106565364.1">
    <property type="nucleotide sequence ID" value="NZ_JAUVYL010000056.1"/>
</dbReference>
<name>A0A2P8ECQ8_9BACT</name>
<gene>
    <name evidence="1" type="ORF">CLV48_101183</name>
</gene>
<dbReference type="OrthoDB" id="9809825at2"/>
<evidence type="ECO:0008006" key="3">
    <source>
        <dbReference type="Google" id="ProtNLM"/>
    </source>
</evidence>
<protein>
    <recommendedName>
        <fullName evidence="3">DUF4287 domain-containing protein</fullName>
    </recommendedName>
</protein>
<keyword evidence="2" id="KW-1185">Reference proteome</keyword>